<dbReference type="InterPro" id="IPR022225">
    <property type="entry name" value="Phage_tail_fibre_N"/>
</dbReference>
<evidence type="ECO:0000259" key="1">
    <source>
        <dbReference type="Pfam" id="PF12571"/>
    </source>
</evidence>
<accession>A0A0C1QCB8</accession>
<proteinExistence type="predicted"/>
<dbReference type="Pfam" id="PF12571">
    <property type="entry name" value="Phage_tail_fib"/>
    <property type="match status" value="1"/>
</dbReference>
<name>A0A0C1QCB8_9GAMM</name>
<protein>
    <submittedName>
        <fullName evidence="2">Tail fiber protein</fullName>
    </submittedName>
</protein>
<dbReference type="AlphaFoldDB" id="A0A0C1QCB8"/>
<reference evidence="2 3" key="1">
    <citation type="submission" date="2014-12" db="EMBL/GenBank/DDBJ databases">
        <title>Draft Genome Sequence of Pseudoalteromonas luteoviolacea HI1.</title>
        <authorList>
            <person name="Asahina A.Y."/>
            <person name="Hadfield M.G."/>
        </authorList>
    </citation>
    <scope>NUCLEOTIDE SEQUENCE [LARGE SCALE GENOMIC DNA]</scope>
    <source>
        <strain evidence="2 3">HI1</strain>
    </source>
</reference>
<dbReference type="Proteomes" id="UP000031327">
    <property type="component" value="Unassembled WGS sequence"/>
</dbReference>
<feature type="domain" description="Phage tail fibre protein N-terminal" evidence="1">
    <location>
        <begin position="22"/>
        <end position="111"/>
    </location>
</feature>
<evidence type="ECO:0000313" key="3">
    <source>
        <dbReference type="Proteomes" id="UP000031327"/>
    </source>
</evidence>
<sequence length="199" mass="22217">MQCLHHKYRQTRSAIVSTILQPVITSAGLAAVFRAQQNGFKAKITKIGIGSGVHQVDENTTNLKAERYRLDIDCAEYDEANKQLHLTVRDDSKVADDGFFVNEVGFYTEEEVNGQIRHVLFAVYSATDPIAYKSNDIDLLLAFDLTLTGVPGDAITIIDKGVDFNILIAPELAKMARSQIMNMYRHLKQKFALIDKGIL</sequence>
<organism evidence="2 3">
    <name type="scientific">Pseudoalteromonas luteoviolacea</name>
    <dbReference type="NCBI Taxonomy" id="43657"/>
    <lineage>
        <taxon>Bacteria</taxon>
        <taxon>Pseudomonadati</taxon>
        <taxon>Pseudomonadota</taxon>
        <taxon>Gammaproteobacteria</taxon>
        <taxon>Alteromonadales</taxon>
        <taxon>Pseudoalteromonadaceae</taxon>
        <taxon>Pseudoalteromonas</taxon>
    </lineage>
</organism>
<dbReference type="OrthoDB" id="8596123at2"/>
<comment type="caution">
    <text evidence="2">The sequence shown here is derived from an EMBL/GenBank/DDBJ whole genome shotgun (WGS) entry which is preliminary data.</text>
</comment>
<dbReference type="EMBL" id="JWIC01000004">
    <property type="protein sequence ID" value="KID58256.1"/>
    <property type="molecule type" value="Genomic_DNA"/>
</dbReference>
<evidence type="ECO:0000313" key="2">
    <source>
        <dbReference type="EMBL" id="KID58256.1"/>
    </source>
</evidence>
<gene>
    <name evidence="2" type="ORF">JF50_06130</name>
</gene>